<gene>
    <name evidence="2" type="ORF">MNBD_NITROSPINAE02-402</name>
</gene>
<accession>A0A3B1C6Q9</accession>
<dbReference type="Pfam" id="PF04397">
    <property type="entry name" value="LytTR"/>
    <property type="match status" value="1"/>
</dbReference>
<evidence type="ECO:0000313" key="2">
    <source>
        <dbReference type="EMBL" id="VAX25839.1"/>
    </source>
</evidence>
<dbReference type="PANTHER" id="PTHR37299:SF1">
    <property type="entry name" value="STAGE 0 SPORULATION PROTEIN A HOMOLOG"/>
    <property type="match status" value="1"/>
</dbReference>
<dbReference type="GO" id="GO:0000156">
    <property type="term" value="F:phosphorelay response regulator activity"/>
    <property type="evidence" value="ECO:0007669"/>
    <property type="project" value="InterPro"/>
</dbReference>
<dbReference type="InterPro" id="IPR007492">
    <property type="entry name" value="LytTR_DNA-bd_dom"/>
</dbReference>
<dbReference type="AlphaFoldDB" id="A0A3B1C6Q9"/>
<dbReference type="EMBL" id="UOGE01000112">
    <property type="protein sequence ID" value="VAX25839.1"/>
    <property type="molecule type" value="Genomic_DNA"/>
</dbReference>
<sequence>MVNDLPSNGAIGVVHMTPDFDVVGMNTYAKNVLGGNAVELGKSVFAYHPRKSHGKLEEILDRSKGHEMTRPIVMVIDVLGKALMINVCRVDSGEAKGEHLYAMTFIDVTEQTGAEVNPLSGKVELSKFPISNKGSYSFIDPNSIYYIHSDGNYCIVRTQEKQDHVHLTLKSILTRYTGKLFFQVHKSYIVNLNYVDKLEKTGDGQTVITFDSPGMDSIPVAKRRVKELKKAMAAM</sequence>
<dbReference type="InterPro" id="IPR046947">
    <property type="entry name" value="LytR-like"/>
</dbReference>
<proteinExistence type="predicted"/>
<dbReference type="SMART" id="SM00850">
    <property type="entry name" value="LytTR"/>
    <property type="match status" value="1"/>
</dbReference>
<protein>
    <recommendedName>
        <fullName evidence="1">HTH LytTR-type domain-containing protein</fullName>
    </recommendedName>
</protein>
<feature type="domain" description="HTH LytTR-type" evidence="1">
    <location>
        <begin position="128"/>
        <end position="234"/>
    </location>
</feature>
<organism evidence="2">
    <name type="scientific">hydrothermal vent metagenome</name>
    <dbReference type="NCBI Taxonomy" id="652676"/>
    <lineage>
        <taxon>unclassified sequences</taxon>
        <taxon>metagenomes</taxon>
        <taxon>ecological metagenomes</taxon>
    </lineage>
</organism>
<reference evidence="2" key="1">
    <citation type="submission" date="2018-06" db="EMBL/GenBank/DDBJ databases">
        <authorList>
            <person name="Zhirakovskaya E."/>
        </authorList>
    </citation>
    <scope>NUCLEOTIDE SEQUENCE</scope>
</reference>
<evidence type="ECO:0000259" key="1">
    <source>
        <dbReference type="PROSITE" id="PS50930"/>
    </source>
</evidence>
<dbReference type="PANTHER" id="PTHR37299">
    <property type="entry name" value="TRANSCRIPTIONAL REGULATOR-RELATED"/>
    <property type="match status" value="1"/>
</dbReference>
<dbReference type="GO" id="GO:0003677">
    <property type="term" value="F:DNA binding"/>
    <property type="evidence" value="ECO:0007669"/>
    <property type="project" value="InterPro"/>
</dbReference>
<dbReference type="Gene3D" id="2.40.50.1020">
    <property type="entry name" value="LytTr DNA-binding domain"/>
    <property type="match status" value="1"/>
</dbReference>
<dbReference type="PROSITE" id="PS50930">
    <property type="entry name" value="HTH_LYTTR"/>
    <property type="match status" value="1"/>
</dbReference>
<name>A0A3B1C6Q9_9ZZZZ</name>